<sequence length="108" mass="11521">MHRSSMPGPSGVSTGTPCLVRLVQPALVPEQFAGLVVHAVAEPAEDVPDRAAQGGPLVRRPGAVPRVRTAEVLLEELPQRAEFVGERTGTRNPSASPCWQAVPPYCCW</sequence>
<dbReference type="KEGG" id="sata:C5746_13495"/>
<accession>A0A2Z5JBP8</accession>
<evidence type="ECO:0000313" key="2">
    <source>
        <dbReference type="Proteomes" id="UP000252698"/>
    </source>
</evidence>
<protein>
    <submittedName>
        <fullName evidence="1">Uncharacterized protein</fullName>
    </submittedName>
</protein>
<gene>
    <name evidence="1" type="ORF">C5746_13495</name>
</gene>
<dbReference type="EMBL" id="CP027306">
    <property type="protein sequence ID" value="AXE77786.1"/>
    <property type="molecule type" value="Genomic_DNA"/>
</dbReference>
<dbReference type="AlphaFoldDB" id="A0A2Z5JBP8"/>
<name>A0A2Z5JBP8_STRAR</name>
<organism evidence="1 2">
    <name type="scientific">Streptomyces atratus</name>
    <dbReference type="NCBI Taxonomy" id="1893"/>
    <lineage>
        <taxon>Bacteria</taxon>
        <taxon>Bacillati</taxon>
        <taxon>Actinomycetota</taxon>
        <taxon>Actinomycetes</taxon>
        <taxon>Kitasatosporales</taxon>
        <taxon>Streptomycetaceae</taxon>
        <taxon>Streptomyces</taxon>
    </lineage>
</organism>
<dbReference type="Proteomes" id="UP000252698">
    <property type="component" value="Chromosome"/>
</dbReference>
<evidence type="ECO:0000313" key="1">
    <source>
        <dbReference type="EMBL" id="AXE77786.1"/>
    </source>
</evidence>
<reference evidence="1 2" key="1">
    <citation type="journal article" date="2018" name="Front. Microbiol.">
        <title>Genome Sequencing of Streptomyces atratus SCSIOZH16 and Activation Production of Nocardamine via Metabolic Engineering.</title>
        <authorList>
            <person name="Li Y."/>
            <person name="Zhang C."/>
            <person name="Liu C."/>
            <person name="Ju J."/>
            <person name="Ma J."/>
        </authorList>
    </citation>
    <scope>NUCLEOTIDE SEQUENCE [LARGE SCALE GENOMIC DNA]</scope>
    <source>
        <strain evidence="1 2">SCSIO_ZH16</strain>
    </source>
</reference>
<proteinExistence type="predicted"/>